<gene>
    <name evidence="2" type="ORF">THAOC_09612</name>
</gene>
<evidence type="ECO:0000256" key="1">
    <source>
        <dbReference type="SAM" id="MobiDB-lite"/>
    </source>
</evidence>
<feature type="region of interest" description="Disordered" evidence="1">
    <location>
        <begin position="1"/>
        <end position="104"/>
    </location>
</feature>
<dbReference type="OrthoDB" id="412895at2759"/>
<dbReference type="AlphaFoldDB" id="K0TF73"/>
<name>K0TF73_THAOC</name>
<protein>
    <submittedName>
        <fullName evidence="2">Uncharacterized protein</fullName>
    </submittedName>
</protein>
<feature type="compositionally biased region" description="Basic and acidic residues" evidence="1">
    <location>
        <begin position="37"/>
        <end position="48"/>
    </location>
</feature>
<organism evidence="2 3">
    <name type="scientific">Thalassiosira oceanica</name>
    <name type="common">Marine diatom</name>
    <dbReference type="NCBI Taxonomy" id="159749"/>
    <lineage>
        <taxon>Eukaryota</taxon>
        <taxon>Sar</taxon>
        <taxon>Stramenopiles</taxon>
        <taxon>Ochrophyta</taxon>
        <taxon>Bacillariophyta</taxon>
        <taxon>Coscinodiscophyceae</taxon>
        <taxon>Thalassiosirophycidae</taxon>
        <taxon>Thalassiosirales</taxon>
        <taxon>Thalassiosiraceae</taxon>
        <taxon>Thalassiosira</taxon>
    </lineage>
</organism>
<dbReference type="Proteomes" id="UP000266841">
    <property type="component" value="Unassembled WGS sequence"/>
</dbReference>
<comment type="caution">
    <text evidence="2">The sequence shown here is derived from an EMBL/GenBank/DDBJ whole genome shotgun (WGS) entry which is preliminary data.</text>
</comment>
<feature type="region of interest" description="Disordered" evidence="1">
    <location>
        <begin position="572"/>
        <end position="640"/>
    </location>
</feature>
<sequence>MEVHRLDSDLGAGAKALPRSTRSMQARHAAAAAATDLRLRMTEGDRRGGQAWSEKAGDRADREKQGRLASSVKTRRPEDKTPGGRYQNPEKHWLAKQDRRSQGRADAATARHLTACDKLRPYGSAHQTPISWTATQSSPIMRNARLPGRDAIPLERNVCLIFLLLSSTATSGLQVPTMSGPQVHRTHHRRKAPQSTTLYLIKGIEPSVEDEINREVEEANMSNIELIQKELENGSNIFQRRKDKSGDYENKFKFLSDKRSYGNADLLMSEVASREPVLDDLNQIQPDKMKVIWASSPFRLSVFVVLSTLVEINDDEFDIINEQFTPGVGILYGTFVALTLDILYERQGKVQENASIESSLLSMVTQIRRAPSFFDRIVQEIAREASQIIADQVRIITYRSRGSEMLSIMRADPYARLLSLVDHYHRDKTSFTPQQEALIDTLRGDLPGLMDARARRLSDEASSLPPTHFLVLILLTSLSLIGFTAATLTITDETGKPPLESRMVFAGLSAVYVLFFNFCKDMNDPFDGVYQIKRSSAASYLMQIKWLIANQSFGKQVKFDSTGMASVYDGDEFDPYHSNPPETTKTELTASSFLPTRDKSSLEQTKSPASDSREDDSGSTRTAQKTAGGKVPLRGAAKEPGRNIGVSLGSDYLDFDILANRGALKGNLIFRDLSRLDF</sequence>
<reference evidence="2 3" key="1">
    <citation type="journal article" date="2012" name="Genome Biol.">
        <title>Genome and low-iron response of an oceanic diatom adapted to chronic iron limitation.</title>
        <authorList>
            <person name="Lommer M."/>
            <person name="Specht M."/>
            <person name="Roy A.S."/>
            <person name="Kraemer L."/>
            <person name="Andreson R."/>
            <person name="Gutowska M.A."/>
            <person name="Wolf J."/>
            <person name="Bergner S.V."/>
            <person name="Schilhabel M.B."/>
            <person name="Klostermeier U.C."/>
            <person name="Beiko R.G."/>
            <person name="Rosenstiel P."/>
            <person name="Hippler M."/>
            <person name="Laroche J."/>
        </authorList>
    </citation>
    <scope>NUCLEOTIDE SEQUENCE [LARGE SCALE GENOMIC DNA]</scope>
    <source>
        <strain evidence="2 3">CCMP1005</strain>
    </source>
</reference>
<proteinExistence type="predicted"/>
<feature type="compositionally biased region" description="Basic and acidic residues" evidence="1">
    <location>
        <begin position="75"/>
        <end position="103"/>
    </location>
</feature>
<evidence type="ECO:0000313" key="2">
    <source>
        <dbReference type="EMBL" id="EJK69162.1"/>
    </source>
</evidence>
<dbReference type="Pfam" id="PF14023">
    <property type="entry name" value="Bestrophin-like"/>
    <property type="match status" value="1"/>
</dbReference>
<keyword evidence="3" id="KW-1185">Reference proteome</keyword>
<dbReference type="EMBL" id="AGNL01010397">
    <property type="protein sequence ID" value="EJK69162.1"/>
    <property type="molecule type" value="Genomic_DNA"/>
</dbReference>
<evidence type="ECO:0000313" key="3">
    <source>
        <dbReference type="Proteomes" id="UP000266841"/>
    </source>
</evidence>
<feature type="compositionally biased region" description="Basic and acidic residues" evidence="1">
    <location>
        <begin position="55"/>
        <end position="66"/>
    </location>
</feature>
<dbReference type="InterPro" id="IPR025333">
    <property type="entry name" value="DUF4239"/>
</dbReference>
<accession>K0TF73</accession>
<dbReference type="eggNOG" id="ENOG502T6NX">
    <property type="taxonomic scope" value="Eukaryota"/>
</dbReference>
<feature type="compositionally biased region" description="Polar residues" evidence="1">
    <location>
        <begin position="580"/>
        <end position="594"/>
    </location>
</feature>